<dbReference type="InterPro" id="IPR007525">
    <property type="entry name" value="FrhB_FdhB_C"/>
</dbReference>
<dbReference type="PANTHER" id="PTHR43193">
    <property type="match status" value="1"/>
</dbReference>
<organism evidence="2 3">
    <name type="scientific">Phocaeicola vulgatus</name>
    <name type="common">Bacteroides vulgatus</name>
    <dbReference type="NCBI Taxonomy" id="821"/>
    <lineage>
        <taxon>Bacteria</taxon>
        <taxon>Pseudomonadati</taxon>
        <taxon>Bacteroidota</taxon>
        <taxon>Bacteroidia</taxon>
        <taxon>Bacteroidales</taxon>
        <taxon>Bacteroidaceae</taxon>
        <taxon>Phocaeicola</taxon>
    </lineage>
</organism>
<evidence type="ECO:0000313" key="3">
    <source>
        <dbReference type="Proteomes" id="UP000061587"/>
    </source>
</evidence>
<feature type="domain" description="4Fe-4S ferredoxin-type" evidence="1">
    <location>
        <begin position="20"/>
        <end position="50"/>
    </location>
</feature>
<evidence type="ECO:0000313" key="2">
    <source>
        <dbReference type="EMBL" id="ALK84949.1"/>
    </source>
</evidence>
<dbReference type="InterPro" id="IPR017896">
    <property type="entry name" value="4Fe4S_Fe-S-bd"/>
</dbReference>
<dbReference type="Pfam" id="PF04432">
    <property type="entry name" value="FrhB_FdhB_C"/>
    <property type="match status" value="1"/>
</dbReference>
<gene>
    <name evidence="2" type="ORF">BvMPK_2352</name>
</gene>
<feature type="domain" description="4Fe-4S ferredoxin-type" evidence="1">
    <location>
        <begin position="55"/>
        <end position="85"/>
    </location>
</feature>
<dbReference type="SUPFAM" id="SSF54862">
    <property type="entry name" value="4Fe-4S ferredoxins"/>
    <property type="match status" value="1"/>
</dbReference>
<accession>A0A0P0L671</accession>
<evidence type="ECO:0000259" key="1">
    <source>
        <dbReference type="PROSITE" id="PS51379"/>
    </source>
</evidence>
<dbReference type="PROSITE" id="PS51379">
    <property type="entry name" value="4FE4S_FER_2"/>
    <property type="match status" value="2"/>
</dbReference>
<dbReference type="Gene3D" id="3.30.70.20">
    <property type="match status" value="1"/>
</dbReference>
<reference evidence="3" key="1">
    <citation type="submission" date="2015-10" db="EMBL/GenBank/DDBJ databases">
        <title>Extensive mobilome-driven genome diversification in gut-associated Bacteroides vulgatus mpk.</title>
        <authorList>
            <person name="Beier S."/>
            <person name="Lange A."/>
            <person name="Huson D.H."/>
            <person name="Frick J.-S."/>
            <person name="Autenrieth I.B."/>
        </authorList>
    </citation>
    <scope>NUCLEOTIDE SEQUENCE [LARGE SCALE GENOMIC DNA]</scope>
    <source>
        <strain evidence="3">mpk</strain>
    </source>
</reference>
<dbReference type="InterPro" id="IPR052977">
    <property type="entry name" value="Polyferredoxin-like_ET"/>
</dbReference>
<dbReference type="Pfam" id="PF12838">
    <property type="entry name" value="Fer4_7"/>
    <property type="match status" value="1"/>
</dbReference>
<dbReference type="Proteomes" id="UP000061587">
    <property type="component" value="Chromosome"/>
</dbReference>
<dbReference type="AlphaFoldDB" id="A0A0P0L671"/>
<dbReference type="EMBL" id="CP013020">
    <property type="protein sequence ID" value="ALK84949.1"/>
    <property type="molecule type" value="Genomic_DNA"/>
</dbReference>
<reference evidence="2 3" key="2">
    <citation type="journal article" date="2016" name="Genome Biol. Evol.">
        <title>Extensive mobilome-driven genome diversification in mouse gut-associated Bacteroides vulgatus mpk.</title>
        <authorList>
            <person name="Lange A."/>
            <person name="Beier S."/>
            <person name="Steimle A."/>
            <person name="Autenrieth I.B."/>
            <person name="Huson D.H."/>
            <person name="Frick J.S."/>
        </authorList>
    </citation>
    <scope>NUCLEOTIDE SEQUENCE [LARGE SCALE GENOMIC DNA]</scope>
    <source>
        <strain evidence="3">mpk</strain>
    </source>
</reference>
<name>A0A0P0L671_PHOVU</name>
<dbReference type="PATRIC" id="fig|821.40.peg.2817"/>
<proteinExistence type="predicted"/>
<sequence length="404" mass="46531">MLISINNRFNYKYLENCNYSMIKIEKTANCCGCTACASICNHNAITMQPDALGFLYPVVDENKCTDCGLCENVCAFNNNYDRSQNLPQPIAYAARHKDMYEVETSRSGAAFIAISDWILEQGGVVYGAGYTDHFRVVHKRAVTKEERKEFKGSKYVQSDLNTVFRSIKQDLKQGLIVLFSGTPCQTSGLASYIGKYLRDNLYLIDIVCHGVPSPYIWRDYLTYLEDKQGDEICSVSFRDKQMFGWKAHKEKFEFSGSQSKISSSFTYLFSKNIMLRHSCGVCHFTNIKRPSDITIADFWGYEKTDANFNSDDKGCSLVLLNTDKGHRLFEIVKKDMNVIPAKLENCMQPNLLHPSTIHKYRDAFERDYTHKGLVYVMKKYGDMGWRYKFKILFNKTKKISKLWK</sequence>
<protein>
    <submittedName>
        <fullName evidence="2">F420H2:quinone oxidoreductase</fullName>
    </submittedName>
</protein>
<dbReference type="PANTHER" id="PTHR43193:SF2">
    <property type="entry name" value="POLYFERREDOXIN PROTEIN FWDF"/>
    <property type="match status" value="1"/>
</dbReference>